<name>A0ACB7YTY3_9ERIC</name>
<dbReference type="EMBL" id="CM037153">
    <property type="protein sequence ID" value="KAH7856672.1"/>
    <property type="molecule type" value="Genomic_DNA"/>
</dbReference>
<accession>A0ACB7YTY3</accession>
<dbReference type="Proteomes" id="UP000828048">
    <property type="component" value="Chromosome 3"/>
</dbReference>
<sequence>MIKAMREKLRHLEKEVSEIMWMRENESGAHEREKVVHALKEGEWKRERKRMKEEVKKLRKRLEEREEDEKVMMREKKGYLLVVEEQMREERERRDEAVEKWKKLYLAIKFELDELIQRTHQGEGLYWRAEEEDIILEELQQELRSKEEKIENLNTRLASMAQDNSKMEREIDILRQSLKIMTHKNKPSTYNSQEPLKKLVFVKQA</sequence>
<evidence type="ECO:0000313" key="1">
    <source>
        <dbReference type="EMBL" id="KAH7856672.1"/>
    </source>
</evidence>
<reference evidence="1 2" key="1">
    <citation type="journal article" date="2021" name="Hortic Res">
        <title>High-quality reference genome and annotation aids understanding of berry development for evergreen blueberry (Vaccinium darrowii).</title>
        <authorList>
            <person name="Yu J."/>
            <person name="Hulse-Kemp A.M."/>
            <person name="Babiker E."/>
            <person name="Staton M."/>
        </authorList>
    </citation>
    <scope>NUCLEOTIDE SEQUENCE [LARGE SCALE GENOMIC DNA]</scope>
    <source>
        <strain evidence="2">cv. NJ 8807/NJ 8810</strain>
        <tissue evidence="1">Young leaf</tissue>
    </source>
</reference>
<protein>
    <submittedName>
        <fullName evidence="1">Uncharacterized protein</fullName>
    </submittedName>
</protein>
<proteinExistence type="predicted"/>
<evidence type="ECO:0000313" key="2">
    <source>
        <dbReference type="Proteomes" id="UP000828048"/>
    </source>
</evidence>
<gene>
    <name evidence="1" type="ORF">Vadar_004072</name>
</gene>
<keyword evidence="2" id="KW-1185">Reference proteome</keyword>
<organism evidence="1 2">
    <name type="scientific">Vaccinium darrowii</name>
    <dbReference type="NCBI Taxonomy" id="229202"/>
    <lineage>
        <taxon>Eukaryota</taxon>
        <taxon>Viridiplantae</taxon>
        <taxon>Streptophyta</taxon>
        <taxon>Embryophyta</taxon>
        <taxon>Tracheophyta</taxon>
        <taxon>Spermatophyta</taxon>
        <taxon>Magnoliopsida</taxon>
        <taxon>eudicotyledons</taxon>
        <taxon>Gunneridae</taxon>
        <taxon>Pentapetalae</taxon>
        <taxon>asterids</taxon>
        <taxon>Ericales</taxon>
        <taxon>Ericaceae</taxon>
        <taxon>Vaccinioideae</taxon>
        <taxon>Vaccinieae</taxon>
        <taxon>Vaccinium</taxon>
    </lineage>
</organism>
<comment type="caution">
    <text evidence="1">The sequence shown here is derived from an EMBL/GenBank/DDBJ whole genome shotgun (WGS) entry which is preliminary data.</text>
</comment>